<dbReference type="RefSeq" id="WP_154383047.1">
    <property type="nucleotide sequence ID" value="NZ_WKJK01000023.1"/>
</dbReference>
<reference evidence="8 9" key="1">
    <citation type="submission" date="2019-11" db="EMBL/GenBank/DDBJ databases">
        <title>Novel species isolated from a subtropical stream in China.</title>
        <authorList>
            <person name="Lu H."/>
        </authorList>
    </citation>
    <scope>NUCLEOTIDE SEQUENCE [LARGE SCALE GENOMIC DNA]</scope>
    <source>
        <strain evidence="8 9">FT80W</strain>
    </source>
</reference>
<evidence type="ECO:0000313" key="9">
    <source>
        <dbReference type="Proteomes" id="UP000433309"/>
    </source>
</evidence>
<organism evidence="8 9">
    <name type="scientific">Duganella guangzhouensis</name>
    <dbReference type="NCBI Taxonomy" id="2666084"/>
    <lineage>
        <taxon>Bacteria</taxon>
        <taxon>Pseudomonadati</taxon>
        <taxon>Pseudomonadota</taxon>
        <taxon>Betaproteobacteria</taxon>
        <taxon>Burkholderiales</taxon>
        <taxon>Oxalobacteraceae</taxon>
        <taxon>Telluria group</taxon>
        <taxon>Duganella</taxon>
    </lineage>
</organism>
<protein>
    <recommendedName>
        <fullName evidence="10">Flagellar biosynthetic protein FliO</fullName>
    </recommendedName>
</protein>
<evidence type="ECO:0000256" key="5">
    <source>
        <dbReference type="ARBA" id="ARBA00023136"/>
    </source>
</evidence>
<evidence type="ECO:0008006" key="10">
    <source>
        <dbReference type="Google" id="ProtNLM"/>
    </source>
</evidence>
<dbReference type="AlphaFoldDB" id="A0A6I2L7L8"/>
<dbReference type="EMBL" id="WKJK01000023">
    <property type="protein sequence ID" value="MRW94181.1"/>
    <property type="molecule type" value="Genomic_DNA"/>
</dbReference>
<comment type="caution">
    <text evidence="8">The sequence shown here is derived from an EMBL/GenBank/DDBJ whole genome shotgun (WGS) entry which is preliminary data.</text>
</comment>
<proteinExistence type="predicted"/>
<dbReference type="Proteomes" id="UP000433309">
    <property type="component" value="Unassembled WGS sequence"/>
</dbReference>
<accession>A0A6I2L7L8</accession>
<comment type="subcellular location">
    <subcellularLocation>
        <location evidence="1">Cell membrane</location>
    </subcellularLocation>
</comment>
<evidence type="ECO:0000256" key="2">
    <source>
        <dbReference type="ARBA" id="ARBA00022475"/>
    </source>
</evidence>
<evidence type="ECO:0000256" key="1">
    <source>
        <dbReference type="ARBA" id="ARBA00004236"/>
    </source>
</evidence>
<feature type="signal peptide" evidence="7">
    <location>
        <begin position="1"/>
        <end position="19"/>
    </location>
</feature>
<feature type="transmembrane region" description="Helical" evidence="6">
    <location>
        <begin position="34"/>
        <end position="60"/>
    </location>
</feature>
<evidence type="ECO:0000256" key="7">
    <source>
        <dbReference type="SAM" id="SignalP"/>
    </source>
</evidence>
<dbReference type="Pfam" id="PF04347">
    <property type="entry name" value="FliO"/>
    <property type="match status" value="1"/>
</dbReference>
<keyword evidence="5 6" id="KW-0472">Membrane</keyword>
<name>A0A6I2L7L8_9BURK</name>
<gene>
    <name evidence="8" type="ORF">GJ699_29830</name>
</gene>
<evidence type="ECO:0000256" key="6">
    <source>
        <dbReference type="SAM" id="Phobius"/>
    </source>
</evidence>
<dbReference type="GO" id="GO:0016020">
    <property type="term" value="C:membrane"/>
    <property type="evidence" value="ECO:0007669"/>
    <property type="project" value="InterPro"/>
</dbReference>
<keyword evidence="2" id="KW-1003">Cell membrane</keyword>
<keyword evidence="9" id="KW-1185">Reference proteome</keyword>
<evidence type="ECO:0000256" key="3">
    <source>
        <dbReference type="ARBA" id="ARBA00022692"/>
    </source>
</evidence>
<keyword evidence="3 6" id="KW-0812">Transmembrane</keyword>
<evidence type="ECO:0000313" key="8">
    <source>
        <dbReference type="EMBL" id="MRW94181.1"/>
    </source>
</evidence>
<keyword evidence="4 6" id="KW-1133">Transmembrane helix</keyword>
<evidence type="ECO:0000256" key="4">
    <source>
        <dbReference type="ARBA" id="ARBA00022989"/>
    </source>
</evidence>
<dbReference type="GO" id="GO:0044781">
    <property type="term" value="P:bacterial-type flagellum organization"/>
    <property type="evidence" value="ECO:0007669"/>
    <property type="project" value="InterPro"/>
</dbReference>
<feature type="chain" id="PRO_5026104483" description="Flagellar biosynthetic protein FliO" evidence="7">
    <location>
        <begin position="20"/>
        <end position="132"/>
    </location>
</feature>
<keyword evidence="7" id="KW-0732">Signal</keyword>
<dbReference type="InterPro" id="IPR022781">
    <property type="entry name" value="Flagellar_biosynth_FliO"/>
</dbReference>
<sequence length="132" mass="13484">MKRWLTLGALAMAMASSHAEPAAAAIPYKQDAAVTAAALPGGALGVLLVSALAIVVVLVLRKRLNLQPRRDGARHLRVLETQRLGPRTLLAVVEFAGGQYLIAQSEHGVSCLAAAPGTVAPLPAAPVAGGQP</sequence>